<keyword evidence="4 7" id="KW-0547">Nucleotide-binding</keyword>
<dbReference type="GO" id="GO:0005524">
    <property type="term" value="F:ATP binding"/>
    <property type="evidence" value="ECO:0007669"/>
    <property type="project" value="UniProtKB-UniRule"/>
</dbReference>
<accession>A0AA49Q3R8</accession>
<evidence type="ECO:0000313" key="12">
    <source>
        <dbReference type="Proteomes" id="UP001229955"/>
    </source>
</evidence>
<dbReference type="EMBL" id="CP130612">
    <property type="protein sequence ID" value="WKW11143.1"/>
    <property type="molecule type" value="Genomic_DNA"/>
</dbReference>
<keyword evidence="8" id="KW-0472">Membrane</keyword>
<reference evidence="11" key="1">
    <citation type="submission" date="2023-07" db="EMBL/GenBank/DDBJ databases">
        <authorList>
            <person name="Haufschild T."/>
            <person name="Kallscheuer N."/>
            <person name="Hammer J."/>
            <person name="Kohn T."/>
            <person name="Kabuu M."/>
            <person name="Jogler M."/>
            <person name="Wohfarth N."/>
            <person name="Heuer A."/>
            <person name="Rohde M."/>
            <person name="van Teeseling M.C.F."/>
            <person name="Jogler C."/>
        </authorList>
    </citation>
    <scope>NUCLEOTIDE SEQUENCE</scope>
    <source>
        <strain evidence="10">Strain 138</strain>
        <strain evidence="11">Strain 318</strain>
    </source>
</reference>
<dbReference type="PANTHER" id="PTHR43289:SF6">
    <property type="entry name" value="SERINE_THREONINE-PROTEIN KINASE NEKL-3"/>
    <property type="match status" value="1"/>
</dbReference>
<keyword evidence="12" id="KW-1185">Reference proteome</keyword>
<evidence type="ECO:0000256" key="5">
    <source>
        <dbReference type="ARBA" id="ARBA00022777"/>
    </source>
</evidence>
<dbReference type="Gene3D" id="3.30.200.20">
    <property type="entry name" value="Phosphorylase Kinase, domain 1"/>
    <property type="match status" value="1"/>
</dbReference>
<accession>A0AA49Q654</accession>
<dbReference type="EMBL" id="CP130613">
    <property type="protein sequence ID" value="WKW14053.1"/>
    <property type="molecule type" value="Genomic_DNA"/>
</dbReference>
<dbReference type="AlphaFoldDB" id="A0AA49Q654"/>
<dbReference type="RefSeq" id="WP_367886845.1">
    <property type="nucleotide sequence ID" value="NZ_CP130612.1"/>
</dbReference>
<evidence type="ECO:0000256" key="1">
    <source>
        <dbReference type="ARBA" id="ARBA00012513"/>
    </source>
</evidence>
<dbReference type="PROSITE" id="PS50011">
    <property type="entry name" value="PROTEIN_KINASE_DOM"/>
    <property type="match status" value="1"/>
</dbReference>
<dbReference type="SMART" id="SM00220">
    <property type="entry name" value="S_TKc"/>
    <property type="match status" value="1"/>
</dbReference>
<feature type="binding site" evidence="7">
    <location>
        <position position="46"/>
    </location>
    <ligand>
        <name>ATP</name>
        <dbReference type="ChEBI" id="CHEBI:30616"/>
    </ligand>
</feature>
<keyword evidence="2" id="KW-0723">Serine/threonine-protein kinase</keyword>
<dbReference type="InterPro" id="IPR000719">
    <property type="entry name" value="Prot_kinase_dom"/>
</dbReference>
<name>A0AA49Q654_9BACT</name>
<sequence length="488" mass="53775">MSDPIRRALESAVAGAYRIERELGRGGMGAVFLARDLALDREVAIKVLPPDLATNATLRERFVREARLAASLSHPNIVHVHAVLEHGELLAIVMQYVDGETLTERVARSGPYDAADTARLLQDTAWALGYAHARGIVHRDVKPDNLLIERGTGRPMILDFGIARTEQAKGLTEVGQSIGTPHYMSPEQAAAEEVDGRSDLYSLGCVGFFAATGRTVFQAEAAHRLLMLHLTQAAQDVTELRPEFPKPLSDVIARALRKDRGERFETGEEMAEAIAALHLRAREVAPLLRLLHQQTAQSLQAVLTMGVLFVVLWSLSPRQDDVMRAFILVLFLTMLITILGQSFDRVRFAVRQGFTAPDVRTAVEAITDETARAREQLLSDPLEFARLQRRKRIAFFGGLLGGLSQPVAISMFVSARIDGVRQVQTLGIVIVLIGAMAIGASVALWAMRPVRITLAQRLAGRFWLSAAGRWMFARAERRYAAELARAKT</sequence>
<dbReference type="InterPro" id="IPR008271">
    <property type="entry name" value="Ser/Thr_kinase_AS"/>
</dbReference>
<dbReference type="InterPro" id="IPR011009">
    <property type="entry name" value="Kinase-like_dom_sf"/>
</dbReference>
<evidence type="ECO:0000256" key="3">
    <source>
        <dbReference type="ARBA" id="ARBA00022679"/>
    </source>
</evidence>
<feature type="transmembrane region" description="Helical" evidence="8">
    <location>
        <begin position="322"/>
        <end position="343"/>
    </location>
</feature>
<gene>
    <name evidence="10" type="ORF">Strain138_000378</name>
    <name evidence="11" type="ORF">Strain318_000378</name>
</gene>
<dbReference type="FunFam" id="1.10.510.10:FF:000021">
    <property type="entry name" value="Serine/threonine protein kinase"/>
    <property type="match status" value="1"/>
</dbReference>
<evidence type="ECO:0000259" key="9">
    <source>
        <dbReference type="PROSITE" id="PS50011"/>
    </source>
</evidence>
<proteinExistence type="predicted"/>
<keyword evidence="8" id="KW-1133">Transmembrane helix</keyword>
<dbReference type="EC" id="2.7.11.1" evidence="1"/>
<dbReference type="GO" id="GO:0004674">
    <property type="term" value="F:protein serine/threonine kinase activity"/>
    <property type="evidence" value="ECO:0007669"/>
    <property type="project" value="UniProtKB-KW"/>
</dbReference>
<organism evidence="11 12">
    <name type="scientific">Pseudogemmatithrix spongiicola</name>
    <dbReference type="NCBI Taxonomy" id="3062599"/>
    <lineage>
        <taxon>Bacteria</taxon>
        <taxon>Pseudomonadati</taxon>
        <taxon>Gemmatimonadota</taxon>
        <taxon>Gemmatimonadia</taxon>
        <taxon>Gemmatimonadales</taxon>
        <taxon>Gemmatimonadaceae</taxon>
        <taxon>Pseudogemmatithrix</taxon>
    </lineage>
</organism>
<dbReference type="PROSITE" id="PS00107">
    <property type="entry name" value="PROTEIN_KINASE_ATP"/>
    <property type="match status" value="1"/>
</dbReference>
<dbReference type="Gene3D" id="1.10.510.10">
    <property type="entry name" value="Transferase(Phosphotransferase) domain 1"/>
    <property type="match status" value="1"/>
</dbReference>
<evidence type="ECO:0000313" key="10">
    <source>
        <dbReference type="EMBL" id="WKW11143.1"/>
    </source>
</evidence>
<feature type="transmembrane region" description="Helical" evidence="8">
    <location>
        <begin position="393"/>
        <end position="413"/>
    </location>
</feature>
<keyword evidence="8" id="KW-0812">Transmembrane</keyword>
<keyword evidence="3" id="KW-0808">Transferase</keyword>
<dbReference type="CDD" id="cd14014">
    <property type="entry name" value="STKc_PknB_like"/>
    <property type="match status" value="1"/>
</dbReference>
<evidence type="ECO:0000256" key="2">
    <source>
        <dbReference type="ARBA" id="ARBA00022527"/>
    </source>
</evidence>
<evidence type="ECO:0000256" key="4">
    <source>
        <dbReference type="ARBA" id="ARBA00022741"/>
    </source>
</evidence>
<feature type="transmembrane region" description="Helical" evidence="8">
    <location>
        <begin position="298"/>
        <end position="316"/>
    </location>
</feature>
<feature type="domain" description="Protein kinase" evidence="9">
    <location>
        <begin position="17"/>
        <end position="281"/>
    </location>
</feature>
<dbReference type="PROSITE" id="PS00108">
    <property type="entry name" value="PROTEIN_KINASE_ST"/>
    <property type="match status" value="1"/>
</dbReference>
<dbReference type="Proteomes" id="UP001229955">
    <property type="component" value="Chromosome"/>
</dbReference>
<dbReference type="PANTHER" id="PTHR43289">
    <property type="entry name" value="MITOGEN-ACTIVATED PROTEIN KINASE KINASE KINASE 20-RELATED"/>
    <property type="match status" value="1"/>
</dbReference>
<keyword evidence="6 7" id="KW-0067">ATP-binding</keyword>
<evidence type="ECO:0000256" key="8">
    <source>
        <dbReference type="SAM" id="Phobius"/>
    </source>
</evidence>
<feature type="transmembrane region" description="Helical" evidence="8">
    <location>
        <begin position="425"/>
        <end position="447"/>
    </location>
</feature>
<dbReference type="SUPFAM" id="SSF56112">
    <property type="entry name" value="Protein kinase-like (PK-like)"/>
    <property type="match status" value="1"/>
</dbReference>
<keyword evidence="5 11" id="KW-0418">Kinase</keyword>
<dbReference type="KEGG" id="pspc:Strain318_000378"/>
<evidence type="ECO:0000313" key="11">
    <source>
        <dbReference type="EMBL" id="WKW14053.1"/>
    </source>
</evidence>
<evidence type="ECO:0000256" key="7">
    <source>
        <dbReference type="PROSITE-ProRule" id="PRU10141"/>
    </source>
</evidence>
<dbReference type="InterPro" id="IPR017441">
    <property type="entry name" value="Protein_kinase_ATP_BS"/>
</dbReference>
<dbReference type="Pfam" id="PF00069">
    <property type="entry name" value="Pkinase"/>
    <property type="match status" value="1"/>
</dbReference>
<protein>
    <recommendedName>
        <fullName evidence="1">non-specific serine/threonine protein kinase</fullName>
        <ecNumber evidence="1">2.7.11.1</ecNumber>
    </recommendedName>
</protein>
<evidence type="ECO:0000256" key="6">
    <source>
        <dbReference type="ARBA" id="ARBA00022840"/>
    </source>
</evidence>